<evidence type="ECO:0000313" key="2">
    <source>
        <dbReference type="Proteomes" id="UP001055439"/>
    </source>
</evidence>
<keyword evidence="2" id="KW-1185">Reference proteome</keyword>
<dbReference type="AlphaFoldDB" id="A0A9E7F5Z0"/>
<gene>
    <name evidence="1" type="ORF">MUK42_28063</name>
</gene>
<organism evidence="1 2">
    <name type="scientific">Musa troglodytarum</name>
    <name type="common">fe'i banana</name>
    <dbReference type="NCBI Taxonomy" id="320322"/>
    <lineage>
        <taxon>Eukaryota</taxon>
        <taxon>Viridiplantae</taxon>
        <taxon>Streptophyta</taxon>
        <taxon>Embryophyta</taxon>
        <taxon>Tracheophyta</taxon>
        <taxon>Spermatophyta</taxon>
        <taxon>Magnoliopsida</taxon>
        <taxon>Liliopsida</taxon>
        <taxon>Zingiberales</taxon>
        <taxon>Musaceae</taxon>
        <taxon>Musa</taxon>
    </lineage>
</organism>
<evidence type="ECO:0000313" key="1">
    <source>
        <dbReference type="EMBL" id="URD89242.1"/>
    </source>
</evidence>
<proteinExistence type="predicted"/>
<reference evidence="1" key="1">
    <citation type="submission" date="2022-05" db="EMBL/GenBank/DDBJ databases">
        <title>The Musa troglodytarum L. genome provides insights into the mechanism of non-climacteric behaviour and enrichment of carotenoids.</title>
        <authorList>
            <person name="Wang J."/>
        </authorList>
    </citation>
    <scope>NUCLEOTIDE SEQUENCE</scope>
    <source>
        <tissue evidence="1">Leaf</tissue>
    </source>
</reference>
<dbReference type="Proteomes" id="UP001055439">
    <property type="component" value="Chromosome 2"/>
</dbReference>
<name>A0A9E7F5Z0_9LILI</name>
<protein>
    <submittedName>
        <fullName evidence="1">Uncharacterized protein</fullName>
    </submittedName>
</protein>
<sequence length="147" mass="16252">MTERSLPDDIDCSKQTMFWKKNEIAASFALYVSLDVRYDKTPMGNSVYSVIQIVSLALTEAEGGSWFHLSGLSSSVSSSTMLNMYAIQMYRFSRQRVGASLGTMNHTLSNSFSSFRTILGLTAVNEMVELGTSSRDQILAQPSKRGI</sequence>
<accession>A0A9E7F5Z0</accession>
<dbReference type="EMBL" id="CP097504">
    <property type="protein sequence ID" value="URD89242.1"/>
    <property type="molecule type" value="Genomic_DNA"/>
</dbReference>